<evidence type="ECO:0000313" key="6">
    <source>
        <dbReference type="EMBL" id="CAD1824653.1"/>
    </source>
</evidence>
<dbReference type="InterPro" id="IPR015421">
    <property type="entry name" value="PyrdxlP-dep_Trfase_major"/>
</dbReference>
<dbReference type="GO" id="GO:0016831">
    <property type="term" value="F:carboxy-lyase activity"/>
    <property type="evidence" value="ECO:0007669"/>
    <property type="project" value="UniProtKB-KW"/>
</dbReference>
<evidence type="ECO:0000256" key="4">
    <source>
        <dbReference type="ARBA" id="ARBA00023239"/>
    </source>
</evidence>
<dbReference type="InterPro" id="IPR002129">
    <property type="entry name" value="PyrdxlP-dep_de-COase"/>
</dbReference>
<name>A0A6V7P1D4_ANACO</name>
<dbReference type="PANTHER" id="PTHR11999:SF70">
    <property type="entry name" value="MIP05841P"/>
    <property type="match status" value="1"/>
</dbReference>
<sequence length="223" mass="24933">MDSEQLREYAHKMVVDFIADYYKMIESFPVLSQVEPGYHKELLPDSAPSKPENLEDVFDGIRQKIIPGITHRQSPDYFAYYPSNRSTAGFLGEMLSAGFNIVGFSWIASPAATELEMIVLGIFPENYRVLKVDSSSNFALLSEVLSEVISKDLSFGLISFFLYATVGTTSSTAVDLLLKLAKISKILSITCASMLIMHMRAVLVNVESTVIIMAAWRKQIHFE</sequence>
<evidence type="ECO:0000256" key="3">
    <source>
        <dbReference type="ARBA" id="ARBA00022898"/>
    </source>
</evidence>
<dbReference type="GO" id="GO:0005737">
    <property type="term" value="C:cytoplasm"/>
    <property type="evidence" value="ECO:0007669"/>
    <property type="project" value="TreeGrafter"/>
</dbReference>
<comment type="similarity">
    <text evidence="5">Belongs to the group II decarboxylase family.</text>
</comment>
<dbReference type="Gene3D" id="1.20.1340.10">
    <property type="entry name" value="dopa decarboxylase, N-terminal domain"/>
    <property type="match status" value="1"/>
</dbReference>
<dbReference type="PRINTS" id="PR00800">
    <property type="entry name" value="YHDCRBOXLASE"/>
</dbReference>
<dbReference type="Pfam" id="PF00282">
    <property type="entry name" value="Pyridoxal_deC"/>
    <property type="match status" value="1"/>
</dbReference>
<dbReference type="EMBL" id="LR862144">
    <property type="protein sequence ID" value="CAD1824653.1"/>
    <property type="molecule type" value="Genomic_DNA"/>
</dbReference>
<organism evidence="6">
    <name type="scientific">Ananas comosus var. bracteatus</name>
    <name type="common">red pineapple</name>
    <dbReference type="NCBI Taxonomy" id="296719"/>
    <lineage>
        <taxon>Eukaryota</taxon>
        <taxon>Viridiplantae</taxon>
        <taxon>Streptophyta</taxon>
        <taxon>Embryophyta</taxon>
        <taxon>Tracheophyta</taxon>
        <taxon>Spermatophyta</taxon>
        <taxon>Magnoliopsida</taxon>
        <taxon>Liliopsida</taxon>
        <taxon>Poales</taxon>
        <taxon>Bromeliaceae</taxon>
        <taxon>Bromelioideae</taxon>
        <taxon>Ananas</taxon>
    </lineage>
</organism>
<protein>
    <recommendedName>
        <fullName evidence="7">Tyrosine decarboxylase 1-like</fullName>
    </recommendedName>
</protein>
<evidence type="ECO:0000256" key="5">
    <source>
        <dbReference type="RuleBase" id="RU000382"/>
    </source>
</evidence>
<dbReference type="GO" id="GO:0006520">
    <property type="term" value="P:amino acid metabolic process"/>
    <property type="evidence" value="ECO:0007669"/>
    <property type="project" value="InterPro"/>
</dbReference>
<dbReference type="InterPro" id="IPR015424">
    <property type="entry name" value="PyrdxlP-dep_Trfase"/>
</dbReference>
<comment type="cofactor">
    <cofactor evidence="1 5">
        <name>pyridoxal 5'-phosphate</name>
        <dbReference type="ChEBI" id="CHEBI:597326"/>
    </cofactor>
</comment>
<dbReference type="Gene3D" id="3.40.640.10">
    <property type="entry name" value="Type I PLP-dependent aspartate aminotransferase-like (Major domain)"/>
    <property type="match status" value="1"/>
</dbReference>
<dbReference type="PANTHER" id="PTHR11999">
    <property type="entry name" value="GROUP II PYRIDOXAL-5-PHOSPHATE DECARBOXYLASE"/>
    <property type="match status" value="1"/>
</dbReference>
<evidence type="ECO:0000256" key="1">
    <source>
        <dbReference type="ARBA" id="ARBA00001933"/>
    </source>
</evidence>
<dbReference type="GO" id="GO:0019752">
    <property type="term" value="P:carboxylic acid metabolic process"/>
    <property type="evidence" value="ECO:0007669"/>
    <property type="project" value="InterPro"/>
</dbReference>
<dbReference type="SUPFAM" id="SSF53383">
    <property type="entry name" value="PLP-dependent transferases"/>
    <property type="match status" value="1"/>
</dbReference>
<accession>A0A6V7P1D4</accession>
<dbReference type="AlphaFoldDB" id="A0A6V7P1D4"/>
<evidence type="ECO:0000256" key="2">
    <source>
        <dbReference type="ARBA" id="ARBA00022793"/>
    </source>
</evidence>
<evidence type="ECO:0008006" key="7">
    <source>
        <dbReference type="Google" id="ProtNLM"/>
    </source>
</evidence>
<proteinExistence type="inferred from homology"/>
<keyword evidence="2" id="KW-0210">Decarboxylase</keyword>
<keyword evidence="4 5" id="KW-0456">Lyase</keyword>
<dbReference type="GO" id="GO:0030170">
    <property type="term" value="F:pyridoxal phosphate binding"/>
    <property type="evidence" value="ECO:0007669"/>
    <property type="project" value="InterPro"/>
</dbReference>
<keyword evidence="3 5" id="KW-0663">Pyridoxal phosphate</keyword>
<dbReference type="InterPro" id="IPR010977">
    <property type="entry name" value="Aromatic_deC"/>
</dbReference>
<reference evidence="6" key="1">
    <citation type="submission" date="2020-07" db="EMBL/GenBank/DDBJ databases">
        <authorList>
            <person name="Lin J."/>
        </authorList>
    </citation>
    <scope>NUCLEOTIDE SEQUENCE</scope>
</reference>
<gene>
    <name evidence="6" type="ORF">CB5_LOCUS7864</name>
</gene>